<name>A0A419SJ65_9BACL</name>
<accession>A0A419SJ65</accession>
<keyword evidence="1" id="KW-1133">Transmembrane helix</keyword>
<keyword evidence="1" id="KW-0812">Transmembrane</keyword>
<evidence type="ECO:0000256" key="1">
    <source>
        <dbReference type="SAM" id="Phobius"/>
    </source>
</evidence>
<feature type="transmembrane region" description="Helical" evidence="1">
    <location>
        <begin position="31"/>
        <end position="48"/>
    </location>
</feature>
<proteinExistence type="predicted"/>
<keyword evidence="1" id="KW-0472">Membrane</keyword>
<organism evidence="2 3">
    <name type="scientific">Ammoniphilus oxalaticus</name>
    <dbReference type="NCBI Taxonomy" id="66863"/>
    <lineage>
        <taxon>Bacteria</taxon>
        <taxon>Bacillati</taxon>
        <taxon>Bacillota</taxon>
        <taxon>Bacilli</taxon>
        <taxon>Bacillales</taxon>
        <taxon>Paenibacillaceae</taxon>
        <taxon>Aneurinibacillus group</taxon>
        <taxon>Ammoniphilus</taxon>
    </lineage>
</organism>
<dbReference type="Proteomes" id="UP000284219">
    <property type="component" value="Unassembled WGS sequence"/>
</dbReference>
<evidence type="ECO:0000313" key="3">
    <source>
        <dbReference type="Proteomes" id="UP000284219"/>
    </source>
</evidence>
<sequence length="74" mass="8315">MSMQEVVEKNYEEPVKQVAQPKKDKVVQQKLGSVIFIWVSFVALYFAVSSGNETMMWGGLGLTVLASAMLYLRN</sequence>
<feature type="transmembrane region" description="Helical" evidence="1">
    <location>
        <begin position="54"/>
        <end position="72"/>
    </location>
</feature>
<dbReference type="RefSeq" id="WP_120189191.1">
    <property type="nucleotide sequence ID" value="NZ_MCHY01000008.1"/>
</dbReference>
<dbReference type="EMBL" id="MCHY01000008">
    <property type="protein sequence ID" value="RKD23958.1"/>
    <property type="molecule type" value="Genomic_DNA"/>
</dbReference>
<dbReference type="OrthoDB" id="3029077at2"/>
<dbReference type="AlphaFoldDB" id="A0A419SJ65"/>
<gene>
    <name evidence="2" type="ORF">BEP19_05930</name>
</gene>
<reference evidence="2 3" key="1">
    <citation type="submission" date="2016-08" db="EMBL/GenBank/DDBJ databases">
        <title>Novel Firmicute Genomes.</title>
        <authorList>
            <person name="Poppleton D.I."/>
            <person name="Gribaldo S."/>
        </authorList>
    </citation>
    <scope>NUCLEOTIDE SEQUENCE [LARGE SCALE GENOMIC DNA]</scope>
    <source>
        <strain evidence="2 3">RAOx-1</strain>
    </source>
</reference>
<keyword evidence="3" id="KW-1185">Reference proteome</keyword>
<comment type="caution">
    <text evidence="2">The sequence shown here is derived from an EMBL/GenBank/DDBJ whole genome shotgun (WGS) entry which is preliminary data.</text>
</comment>
<evidence type="ECO:0000313" key="2">
    <source>
        <dbReference type="EMBL" id="RKD23958.1"/>
    </source>
</evidence>
<protein>
    <submittedName>
        <fullName evidence="2">Uncharacterized protein</fullName>
    </submittedName>
</protein>